<dbReference type="RefSeq" id="WP_092214374.1">
    <property type="nucleotide sequence ID" value="NZ_FMUX01000022.1"/>
</dbReference>
<gene>
    <name evidence="4" type="primary">rplF</name>
    <name evidence="8" type="ORF">SAMN05216233_12266</name>
</gene>
<dbReference type="GO" id="GO:0002181">
    <property type="term" value="P:cytoplasmic translation"/>
    <property type="evidence" value="ECO:0007669"/>
    <property type="project" value="TreeGrafter"/>
</dbReference>
<accession>A0A1G5IVF1</accession>
<dbReference type="InterPro" id="IPR020040">
    <property type="entry name" value="Ribosomal_uL6_a/b-dom"/>
</dbReference>
<comment type="function">
    <text evidence="4 6">This protein binds to the 23S rRNA, and is important in its secondary structure. It is located near the subunit interface in the base of the L7/L12 stalk, and near the tRNA binding site of the peptidyltransferase center.</text>
</comment>
<dbReference type="Pfam" id="PF00347">
    <property type="entry name" value="Ribosomal_L6"/>
    <property type="match status" value="2"/>
</dbReference>
<comment type="similarity">
    <text evidence="1 4 5">Belongs to the universal ribosomal protein uL6 family.</text>
</comment>
<keyword evidence="4 6" id="KW-0699">rRNA-binding</keyword>
<dbReference type="Gene3D" id="3.90.930.12">
    <property type="entry name" value="Ribosomal protein L6, alpha-beta domain"/>
    <property type="match status" value="2"/>
</dbReference>
<proteinExistence type="inferred from homology"/>
<reference evidence="8 9" key="1">
    <citation type="submission" date="2016-10" db="EMBL/GenBank/DDBJ databases">
        <authorList>
            <person name="de Groot N.N."/>
        </authorList>
    </citation>
    <scope>NUCLEOTIDE SEQUENCE [LARGE SCALE GENOMIC DNA]</scope>
    <source>
        <strain evidence="8 9">AA1</strain>
    </source>
</reference>
<evidence type="ECO:0000259" key="7">
    <source>
        <dbReference type="Pfam" id="PF00347"/>
    </source>
</evidence>
<keyword evidence="4 6" id="KW-0694">RNA-binding</keyword>
<evidence type="ECO:0000313" key="8">
    <source>
        <dbReference type="EMBL" id="SCY80062.1"/>
    </source>
</evidence>
<dbReference type="InterPro" id="IPR036789">
    <property type="entry name" value="Ribosomal_uL6-like_a/b-dom_sf"/>
</dbReference>
<keyword evidence="9" id="KW-1185">Reference proteome</keyword>
<evidence type="ECO:0000256" key="6">
    <source>
        <dbReference type="RuleBase" id="RU003870"/>
    </source>
</evidence>
<dbReference type="PRINTS" id="PR00059">
    <property type="entry name" value="RIBOSOMALL6"/>
</dbReference>
<dbReference type="NCBIfam" id="TIGR03654">
    <property type="entry name" value="L6_bact"/>
    <property type="match status" value="1"/>
</dbReference>
<evidence type="ECO:0000256" key="4">
    <source>
        <dbReference type="HAMAP-Rule" id="MF_01365"/>
    </source>
</evidence>
<dbReference type="InterPro" id="IPR000702">
    <property type="entry name" value="Ribosomal_uL6-like"/>
</dbReference>
<dbReference type="EMBL" id="FMUX01000022">
    <property type="protein sequence ID" value="SCY80062.1"/>
    <property type="molecule type" value="Genomic_DNA"/>
</dbReference>
<feature type="domain" description="Large ribosomal subunit protein uL6 alpha-beta" evidence="7">
    <location>
        <begin position="91"/>
        <end position="163"/>
    </location>
</feature>
<dbReference type="FunFam" id="3.90.930.12:FF:000001">
    <property type="entry name" value="50S ribosomal protein L6"/>
    <property type="match status" value="1"/>
</dbReference>
<dbReference type="PANTHER" id="PTHR11655:SF14">
    <property type="entry name" value="LARGE RIBOSOMAL SUBUNIT PROTEIN UL6M"/>
    <property type="match status" value="1"/>
</dbReference>
<keyword evidence="2 4" id="KW-0689">Ribosomal protein</keyword>
<evidence type="ECO:0000256" key="3">
    <source>
        <dbReference type="ARBA" id="ARBA00023274"/>
    </source>
</evidence>
<dbReference type="STRING" id="419481.SAMN05216233_12266"/>
<evidence type="ECO:0000256" key="1">
    <source>
        <dbReference type="ARBA" id="ARBA00009356"/>
    </source>
</evidence>
<comment type="subunit">
    <text evidence="4">Part of the 50S ribosomal subunit.</text>
</comment>
<feature type="domain" description="Large ribosomal subunit protein uL6 alpha-beta" evidence="7">
    <location>
        <begin position="12"/>
        <end position="82"/>
    </location>
</feature>
<dbReference type="PANTHER" id="PTHR11655">
    <property type="entry name" value="60S/50S RIBOSOMAL PROTEIN L6/L9"/>
    <property type="match status" value="1"/>
</dbReference>
<dbReference type="PIRSF" id="PIRSF002162">
    <property type="entry name" value="Ribosomal_L6"/>
    <property type="match status" value="1"/>
</dbReference>
<dbReference type="GO" id="GO:0019843">
    <property type="term" value="F:rRNA binding"/>
    <property type="evidence" value="ECO:0007669"/>
    <property type="project" value="UniProtKB-UniRule"/>
</dbReference>
<evidence type="ECO:0000256" key="2">
    <source>
        <dbReference type="ARBA" id="ARBA00022980"/>
    </source>
</evidence>
<dbReference type="GO" id="GO:0022625">
    <property type="term" value="C:cytosolic large ribosomal subunit"/>
    <property type="evidence" value="ECO:0007669"/>
    <property type="project" value="UniProtKB-UniRule"/>
</dbReference>
<name>A0A1G5IVF1_9BACT</name>
<sequence length="177" mass="19123">MSRIGKKPIVLPASVKAAYADRKLVVEGPKGKLEQEIHPVVDLKIEDNVISVEIIDNVRDAGAYHGMVRAIAANMVTGVSTGFEKALEVNGIGYKVEVKGQTVILNVGYSHAVSYDLPKGIEAKVDKNVLKIMGADKQLVGQVAANIRDVRPPEPFKGKGIKYVDEHIQRKAGKTGK</sequence>
<evidence type="ECO:0000313" key="9">
    <source>
        <dbReference type="Proteomes" id="UP000198870"/>
    </source>
</evidence>
<dbReference type="HAMAP" id="MF_01365_B">
    <property type="entry name" value="Ribosomal_uL6_B"/>
    <property type="match status" value="1"/>
</dbReference>
<dbReference type="AlphaFoldDB" id="A0A1G5IVF1"/>
<keyword evidence="3 4" id="KW-0687">Ribonucleoprotein</keyword>
<dbReference type="GO" id="GO:0003735">
    <property type="term" value="F:structural constituent of ribosome"/>
    <property type="evidence" value="ECO:0007669"/>
    <property type="project" value="UniProtKB-UniRule"/>
</dbReference>
<dbReference type="SUPFAM" id="SSF56053">
    <property type="entry name" value="Ribosomal protein L6"/>
    <property type="match status" value="2"/>
</dbReference>
<protein>
    <recommendedName>
        <fullName evidence="4">Large ribosomal subunit protein uL6</fullName>
    </recommendedName>
</protein>
<evidence type="ECO:0000256" key="5">
    <source>
        <dbReference type="RuleBase" id="RU003869"/>
    </source>
</evidence>
<organism evidence="8 9">
    <name type="scientific">Desulfoluna spongiiphila</name>
    <dbReference type="NCBI Taxonomy" id="419481"/>
    <lineage>
        <taxon>Bacteria</taxon>
        <taxon>Pseudomonadati</taxon>
        <taxon>Thermodesulfobacteriota</taxon>
        <taxon>Desulfobacteria</taxon>
        <taxon>Desulfobacterales</taxon>
        <taxon>Desulfolunaceae</taxon>
        <taxon>Desulfoluna</taxon>
    </lineage>
</organism>
<dbReference type="Proteomes" id="UP000198870">
    <property type="component" value="Unassembled WGS sequence"/>
</dbReference>
<dbReference type="InterPro" id="IPR019906">
    <property type="entry name" value="Ribosomal_uL6_bac-type"/>
</dbReference>
<dbReference type="OrthoDB" id="9805007at2"/>